<dbReference type="PANTHER" id="PTHR12788">
    <property type="entry name" value="PROTEIN-TYROSINE SULFOTRANSFERASE 2"/>
    <property type="match status" value="1"/>
</dbReference>
<protein>
    <submittedName>
        <fullName evidence="2">Sulfotransferase</fullName>
    </submittedName>
</protein>
<dbReference type="InterPro" id="IPR026634">
    <property type="entry name" value="TPST-like"/>
</dbReference>
<name>A0ABS3I8U7_9MICO</name>
<evidence type="ECO:0000313" key="2">
    <source>
        <dbReference type="EMBL" id="MBO0609420.1"/>
    </source>
</evidence>
<dbReference type="InterPro" id="IPR027417">
    <property type="entry name" value="P-loop_NTPase"/>
</dbReference>
<reference evidence="3" key="1">
    <citation type="submission" date="2023-07" db="EMBL/GenBank/DDBJ databases">
        <title>Myceligenerans salitolerans sp. nov., a halotolerant actinomycete isolated from a salt lake in Xinjiang, China.</title>
        <authorList>
            <person name="Guan T."/>
        </authorList>
    </citation>
    <scope>NUCLEOTIDE SEQUENCE [LARGE SCALE GENOMIC DNA]</scope>
    <source>
        <strain evidence="3">XHU 5031</strain>
    </source>
</reference>
<dbReference type="Proteomes" id="UP000664617">
    <property type="component" value="Unassembled WGS sequence"/>
</dbReference>
<comment type="caution">
    <text evidence="2">The sequence shown here is derived from an EMBL/GenBank/DDBJ whole genome shotgun (WGS) entry which is preliminary data.</text>
</comment>
<gene>
    <name evidence="2" type="ORF">J0911_10300</name>
</gene>
<dbReference type="EMBL" id="JAFMPK010000041">
    <property type="protein sequence ID" value="MBO0609420.1"/>
    <property type="molecule type" value="Genomic_DNA"/>
</dbReference>
<evidence type="ECO:0000256" key="1">
    <source>
        <dbReference type="ARBA" id="ARBA00022679"/>
    </source>
</evidence>
<keyword evidence="1" id="KW-0808">Transferase</keyword>
<dbReference type="RefSeq" id="WP_207275376.1">
    <property type="nucleotide sequence ID" value="NZ_JAFMPK010000041.1"/>
</dbReference>
<dbReference type="Gene3D" id="3.40.50.300">
    <property type="entry name" value="P-loop containing nucleotide triphosphate hydrolases"/>
    <property type="match status" value="1"/>
</dbReference>
<accession>A0ABS3I8U7</accession>
<keyword evidence="3" id="KW-1185">Reference proteome</keyword>
<dbReference type="Pfam" id="PF13469">
    <property type="entry name" value="Sulfotransfer_3"/>
    <property type="match status" value="1"/>
</dbReference>
<dbReference type="PANTHER" id="PTHR12788:SF10">
    <property type="entry name" value="PROTEIN-TYROSINE SULFOTRANSFERASE"/>
    <property type="match status" value="1"/>
</dbReference>
<proteinExistence type="predicted"/>
<evidence type="ECO:0000313" key="3">
    <source>
        <dbReference type="Proteomes" id="UP000664617"/>
    </source>
</evidence>
<dbReference type="SUPFAM" id="SSF52540">
    <property type="entry name" value="P-loop containing nucleoside triphosphate hydrolases"/>
    <property type="match status" value="1"/>
</dbReference>
<sequence>MSSIFRSTEHSDVARQPWNAHDLVFVAGMHRSGTTLVADMIGTSPHGSGLTGTGVAMDEGQHLQSVYIGGRGQVDRWAHMPEAHLTEAHAGADTARRLWSAWAPYWDLRKRMLVEKSPPNLTKARFLQSAFPGAKFVVLTRHPVVQSLAIRKWAKPGTGRFGFHWPRLVEHWLHAHDIFQADAGRLANVLVLRYEHLMRSPEHEIERLRSFLGAPIETGPIESGRSNEYQRVWAGLARQHFFRAGLRLFSGDEVRRSHGRQALLRDMVDKVMMPRQRGAIEERFGARVREHGYDLATLDDAEAWNSP</sequence>
<organism evidence="2 3">
    <name type="scientific">Myceligenerans salitolerans</name>
    <dbReference type="NCBI Taxonomy" id="1230528"/>
    <lineage>
        <taxon>Bacteria</taxon>
        <taxon>Bacillati</taxon>
        <taxon>Actinomycetota</taxon>
        <taxon>Actinomycetes</taxon>
        <taxon>Micrococcales</taxon>
        <taxon>Promicromonosporaceae</taxon>
        <taxon>Myceligenerans</taxon>
    </lineage>
</organism>